<dbReference type="AlphaFoldDB" id="X1RNS6"/>
<reference evidence="1" key="1">
    <citation type="journal article" date="2014" name="Front. Microbiol.">
        <title>High frequency of phylogenetically diverse reductive dehalogenase-homologous genes in deep subseafloor sedimentary metagenomes.</title>
        <authorList>
            <person name="Kawai M."/>
            <person name="Futagami T."/>
            <person name="Toyoda A."/>
            <person name="Takaki Y."/>
            <person name="Nishi S."/>
            <person name="Hori S."/>
            <person name="Arai W."/>
            <person name="Tsubouchi T."/>
            <person name="Morono Y."/>
            <person name="Uchiyama I."/>
            <person name="Ito T."/>
            <person name="Fujiyama A."/>
            <person name="Inagaki F."/>
            <person name="Takami H."/>
        </authorList>
    </citation>
    <scope>NUCLEOTIDE SEQUENCE</scope>
    <source>
        <strain evidence="1">Expedition CK06-06</strain>
    </source>
</reference>
<organism evidence="1">
    <name type="scientific">marine sediment metagenome</name>
    <dbReference type="NCBI Taxonomy" id="412755"/>
    <lineage>
        <taxon>unclassified sequences</taxon>
        <taxon>metagenomes</taxon>
        <taxon>ecological metagenomes</taxon>
    </lineage>
</organism>
<protein>
    <submittedName>
        <fullName evidence="1">Uncharacterized protein</fullName>
    </submittedName>
</protein>
<sequence length="114" mass="13282">MPSWWYKEYEITFGKEYHSNPEVRKITLVKCQRLLKERFGHLPNFFCGDDYQSSYPVERPYGDALIPGLFGCSIIYDTASGHPFAEQLHLADDRVFALEIPDIKNHPLIESIYP</sequence>
<comment type="caution">
    <text evidence="1">The sequence shown here is derived from an EMBL/GenBank/DDBJ whole genome shotgun (WGS) entry which is preliminary data.</text>
</comment>
<accession>X1RNS6</accession>
<gene>
    <name evidence="1" type="ORF">S06H3_62029</name>
</gene>
<name>X1RNS6_9ZZZZ</name>
<proteinExistence type="predicted"/>
<feature type="non-terminal residue" evidence="1">
    <location>
        <position position="114"/>
    </location>
</feature>
<dbReference type="EMBL" id="BARV01040797">
    <property type="protein sequence ID" value="GAI57174.1"/>
    <property type="molecule type" value="Genomic_DNA"/>
</dbReference>
<evidence type="ECO:0000313" key="1">
    <source>
        <dbReference type="EMBL" id="GAI57174.1"/>
    </source>
</evidence>